<dbReference type="GO" id="GO:0070628">
    <property type="term" value="F:proteasome binding"/>
    <property type="evidence" value="ECO:0007669"/>
    <property type="project" value="InterPro"/>
</dbReference>
<evidence type="ECO:0000256" key="4">
    <source>
        <dbReference type="ARBA" id="ARBA00015575"/>
    </source>
</evidence>
<dbReference type="GO" id="GO:0005783">
    <property type="term" value="C:endoplasmic reticulum"/>
    <property type="evidence" value="ECO:0007669"/>
    <property type="project" value="UniProtKB-SubCell"/>
</dbReference>
<comment type="similarity">
    <text evidence="3">Belongs to the proteasome inhibitor PI31 family.</text>
</comment>
<proteinExistence type="inferred from homology"/>
<feature type="compositionally biased region" description="Basic and acidic residues" evidence="12">
    <location>
        <begin position="151"/>
        <end position="171"/>
    </location>
</feature>
<dbReference type="HOGENOM" id="CLU_090116_0_0_1"/>
<feature type="region of interest" description="Disordered" evidence="12">
    <location>
        <begin position="212"/>
        <end position="280"/>
    </location>
</feature>
<accession>R7V023</accession>
<reference evidence="15 17" key="2">
    <citation type="journal article" date="2013" name="Nature">
        <title>Insights into bilaterian evolution from three spiralian genomes.</title>
        <authorList>
            <person name="Simakov O."/>
            <person name="Marletaz F."/>
            <person name="Cho S.J."/>
            <person name="Edsinger-Gonzales E."/>
            <person name="Havlak P."/>
            <person name="Hellsten U."/>
            <person name="Kuo D.H."/>
            <person name="Larsson T."/>
            <person name="Lv J."/>
            <person name="Arendt D."/>
            <person name="Savage R."/>
            <person name="Osoegawa K."/>
            <person name="de Jong P."/>
            <person name="Grimwood J."/>
            <person name="Chapman J.A."/>
            <person name="Shapiro H."/>
            <person name="Aerts A."/>
            <person name="Otillar R.P."/>
            <person name="Terry A.Y."/>
            <person name="Boore J.L."/>
            <person name="Grigoriev I.V."/>
            <person name="Lindberg D.R."/>
            <person name="Seaver E.C."/>
            <person name="Weisblat D.A."/>
            <person name="Putnam N.H."/>
            <person name="Rokhsar D.S."/>
        </authorList>
    </citation>
    <scope>NUCLEOTIDE SEQUENCE</scope>
    <source>
        <strain evidence="15 17">I ESC-2004</strain>
    </source>
</reference>
<evidence type="ECO:0000313" key="16">
    <source>
        <dbReference type="EnsemblMetazoa" id="CapteP176567"/>
    </source>
</evidence>
<evidence type="ECO:0000256" key="2">
    <source>
        <dbReference type="ARBA" id="ARBA00004496"/>
    </source>
</evidence>
<dbReference type="OrthoDB" id="68090at2759"/>
<dbReference type="AlphaFoldDB" id="R7V023"/>
<evidence type="ECO:0000256" key="7">
    <source>
        <dbReference type="ARBA" id="ARBA00022553"/>
    </source>
</evidence>
<keyword evidence="10" id="KW-0007">Acetylation</keyword>
<evidence type="ECO:0000256" key="12">
    <source>
        <dbReference type="SAM" id="MobiDB-lite"/>
    </source>
</evidence>
<dbReference type="InterPro" id="IPR045128">
    <property type="entry name" value="PI31-like"/>
</dbReference>
<dbReference type="PANTHER" id="PTHR13266">
    <property type="entry name" value="PROTEASOME INHIBITOR"/>
    <property type="match status" value="1"/>
</dbReference>
<dbReference type="PANTHER" id="PTHR13266:SF1">
    <property type="entry name" value="PROTEASOME INHIBITOR PI31 SUBUNIT"/>
    <property type="match status" value="1"/>
</dbReference>
<keyword evidence="6" id="KW-0963">Cytoplasm</keyword>
<gene>
    <name evidence="15" type="ORF">CAPTEDRAFT_176567</name>
</gene>
<evidence type="ECO:0000256" key="9">
    <source>
        <dbReference type="ARBA" id="ARBA00022942"/>
    </source>
</evidence>
<keyword evidence="9" id="KW-0647">Proteasome</keyword>
<dbReference type="GO" id="GO:0000502">
    <property type="term" value="C:proteasome complex"/>
    <property type="evidence" value="ECO:0007669"/>
    <property type="project" value="UniProtKB-KW"/>
</dbReference>
<reference evidence="16" key="3">
    <citation type="submission" date="2015-06" db="UniProtKB">
        <authorList>
            <consortium name="EnsemblMetazoa"/>
        </authorList>
    </citation>
    <scope>IDENTIFICATION</scope>
</reference>
<evidence type="ECO:0000256" key="3">
    <source>
        <dbReference type="ARBA" id="ARBA00006405"/>
    </source>
</evidence>
<dbReference type="Pfam" id="PF11566">
    <property type="entry name" value="PI31_Prot_N"/>
    <property type="match status" value="1"/>
</dbReference>
<keyword evidence="8" id="KW-0256">Endoplasmic reticulum</keyword>
<dbReference type="GO" id="GO:0004866">
    <property type="term" value="F:endopeptidase inhibitor activity"/>
    <property type="evidence" value="ECO:0007669"/>
    <property type="project" value="InterPro"/>
</dbReference>
<comment type="subcellular location">
    <subcellularLocation>
        <location evidence="2">Cytoplasm</location>
    </subcellularLocation>
    <subcellularLocation>
        <location evidence="1">Endoplasmic reticulum</location>
    </subcellularLocation>
</comment>
<dbReference type="EnsemblMetazoa" id="CapteT176567">
    <property type="protein sequence ID" value="CapteP176567"/>
    <property type="gene ID" value="CapteG176567"/>
</dbReference>
<feature type="domain" description="PI31 proteasome regulator N-terminal" evidence="14">
    <location>
        <begin position="14"/>
        <end position="139"/>
    </location>
</feature>
<dbReference type="FunCoup" id="R7V023">
    <property type="interactions" value="484"/>
</dbReference>
<keyword evidence="5" id="KW-0488">Methylation</keyword>
<evidence type="ECO:0000256" key="6">
    <source>
        <dbReference type="ARBA" id="ARBA00022490"/>
    </source>
</evidence>
<evidence type="ECO:0000313" key="17">
    <source>
        <dbReference type="Proteomes" id="UP000014760"/>
    </source>
</evidence>
<dbReference type="GO" id="GO:0043161">
    <property type="term" value="P:proteasome-mediated ubiquitin-dependent protein catabolic process"/>
    <property type="evidence" value="ECO:0007669"/>
    <property type="project" value="InterPro"/>
</dbReference>
<evidence type="ECO:0000259" key="13">
    <source>
        <dbReference type="Pfam" id="PF08577"/>
    </source>
</evidence>
<feature type="domain" description="PI31 proteasome regulator C-terminal" evidence="13">
    <location>
        <begin position="182"/>
        <end position="247"/>
    </location>
</feature>
<dbReference type="EMBL" id="AMQN01006530">
    <property type="status" value="NOT_ANNOTATED_CDS"/>
    <property type="molecule type" value="Genomic_DNA"/>
</dbReference>
<evidence type="ECO:0000256" key="8">
    <source>
        <dbReference type="ARBA" id="ARBA00022824"/>
    </source>
</evidence>
<name>R7V023_CAPTE</name>
<evidence type="ECO:0000256" key="1">
    <source>
        <dbReference type="ARBA" id="ARBA00004240"/>
    </source>
</evidence>
<evidence type="ECO:0000256" key="11">
    <source>
        <dbReference type="ARBA" id="ARBA00024805"/>
    </source>
</evidence>
<dbReference type="Gene3D" id="3.40.1000.30">
    <property type="match status" value="1"/>
</dbReference>
<comment type="function">
    <text evidence="11">Plays an important role in control of proteasome function. Inhibits the hydrolysis of protein and peptide substrates by the 20S proteasome. Also inhibits the activation of the proteasome by the proteasome regulatory proteins PA700 and PA28.</text>
</comment>
<dbReference type="InterPro" id="IPR021625">
    <property type="entry name" value="PI31_Prot_N"/>
</dbReference>
<keyword evidence="7" id="KW-0597">Phosphoprotein</keyword>
<reference evidence="17" key="1">
    <citation type="submission" date="2012-12" db="EMBL/GenBank/DDBJ databases">
        <authorList>
            <person name="Hellsten U."/>
            <person name="Grimwood J."/>
            <person name="Chapman J.A."/>
            <person name="Shapiro H."/>
            <person name="Aerts A."/>
            <person name="Otillar R.P."/>
            <person name="Terry A.Y."/>
            <person name="Boore J.L."/>
            <person name="Simakov O."/>
            <person name="Marletaz F."/>
            <person name="Cho S.-J."/>
            <person name="Edsinger-Gonzales E."/>
            <person name="Havlak P."/>
            <person name="Kuo D.-H."/>
            <person name="Larsson T."/>
            <person name="Lv J."/>
            <person name="Arendt D."/>
            <person name="Savage R."/>
            <person name="Osoegawa K."/>
            <person name="de Jong P."/>
            <person name="Lindberg D.R."/>
            <person name="Seaver E.C."/>
            <person name="Weisblat D.A."/>
            <person name="Putnam N.H."/>
            <person name="Grigoriev I.V."/>
            <person name="Rokhsar D.S."/>
        </authorList>
    </citation>
    <scope>NUCLEOTIDE SEQUENCE</scope>
    <source>
        <strain evidence="17">I ESC-2004</strain>
    </source>
</reference>
<dbReference type="EMBL" id="KB298595">
    <property type="protein sequence ID" value="ELU09036.1"/>
    <property type="molecule type" value="Genomic_DNA"/>
</dbReference>
<feature type="region of interest" description="Disordered" evidence="12">
    <location>
        <begin position="146"/>
        <end position="188"/>
    </location>
</feature>
<dbReference type="Pfam" id="PF08577">
    <property type="entry name" value="PI31_Prot_C"/>
    <property type="match status" value="1"/>
</dbReference>
<evidence type="ECO:0000256" key="5">
    <source>
        <dbReference type="ARBA" id="ARBA00022481"/>
    </source>
</evidence>
<sequence length="280" mass="30472">MATTGLEVFFCAVQNQLKRPEDALVCVIHWTLVKEGFKCVANGEVAPENVTSSKGSEMLPAAWNDLDDLYHLIYVESSSHSTFLLKIIRIEGSLLVHLMKLSNESIHDVTFNTSEYVTADLSSYDSAFQNADGVARLVKTDLVDQFLQPKPKAEEAKQPRQRPEEDSDPLRVGRPLRGRGAHPGMDPFNIGTGDLDPLGARTGGGMIFDPLRSGFPEGGVPQPGAGYPGALPRGSVPPGARFDPFGPPDLDRSGNYRGGRGRSGPDPDHMPMPGYDDYYM</sequence>
<organism evidence="15">
    <name type="scientific">Capitella teleta</name>
    <name type="common">Polychaete worm</name>
    <dbReference type="NCBI Taxonomy" id="283909"/>
    <lineage>
        <taxon>Eukaryota</taxon>
        <taxon>Metazoa</taxon>
        <taxon>Spiralia</taxon>
        <taxon>Lophotrochozoa</taxon>
        <taxon>Annelida</taxon>
        <taxon>Polychaeta</taxon>
        <taxon>Sedentaria</taxon>
        <taxon>Scolecida</taxon>
        <taxon>Capitellidae</taxon>
        <taxon>Capitella</taxon>
    </lineage>
</organism>
<dbReference type="STRING" id="283909.R7V023"/>
<evidence type="ECO:0000256" key="10">
    <source>
        <dbReference type="ARBA" id="ARBA00022990"/>
    </source>
</evidence>
<evidence type="ECO:0000259" key="14">
    <source>
        <dbReference type="Pfam" id="PF11566"/>
    </source>
</evidence>
<dbReference type="Proteomes" id="UP000014760">
    <property type="component" value="Unassembled WGS sequence"/>
</dbReference>
<keyword evidence="17" id="KW-1185">Reference proteome</keyword>
<dbReference type="OMA" id="HENTITN"/>
<dbReference type="InterPro" id="IPR013886">
    <property type="entry name" value="PI31_Prot_C"/>
</dbReference>
<protein>
    <recommendedName>
        <fullName evidence="4">Proteasome inhibitor PI31 subunit</fullName>
    </recommendedName>
</protein>
<evidence type="ECO:0000313" key="15">
    <source>
        <dbReference type="EMBL" id="ELU09036.1"/>
    </source>
</evidence>